<proteinExistence type="inferred from homology"/>
<comment type="caution">
    <text evidence="3">The sequence shown here is derived from an EMBL/GenBank/DDBJ whole genome shotgun (WGS) entry which is preliminary data.</text>
</comment>
<keyword evidence="1" id="KW-0811">Translocation</keyword>
<dbReference type="InterPro" id="IPR050365">
    <property type="entry name" value="TIM50"/>
</dbReference>
<keyword evidence="1" id="KW-0496">Mitochondrion</keyword>
<keyword evidence="1" id="KW-0653">Protein transport</keyword>
<evidence type="ECO:0000313" key="4">
    <source>
        <dbReference type="Proteomes" id="UP000288805"/>
    </source>
</evidence>
<comment type="function">
    <text evidence="1">Essential component of the TIM23 complex, a complex that mediates the translocation of transit peptide-containing proteins across the mitochondrial inner membrane.</text>
</comment>
<dbReference type="Gene3D" id="3.40.50.1000">
    <property type="entry name" value="HAD superfamily/HAD-like"/>
    <property type="match status" value="1"/>
</dbReference>
<feature type="domain" description="FCP1 homology" evidence="2">
    <location>
        <begin position="1"/>
        <end position="106"/>
    </location>
</feature>
<dbReference type="Proteomes" id="UP000288805">
    <property type="component" value="Unassembled WGS sequence"/>
</dbReference>
<dbReference type="SUPFAM" id="SSF56784">
    <property type="entry name" value="HAD-like"/>
    <property type="match status" value="1"/>
</dbReference>
<reference evidence="3 4" key="1">
    <citation type="journal article" date="2018" name="PLoS Genet.">
        <title>Population sequencing reveals clonal diversity and ancestral inbreeding in the grapevine cultivar Chardonnay.</title>
        <authorList>
            <person name="Roach M.J."/>
            <person name="Johnson D.L."/>
            <person name="Bohlmann J."/>
            <person name="van Vuuren H.J."/>
            <person name="Jones S.J."/>
            <person name="Pretorius I.S."/>
            <person name="Schmidt S.A."/>
            <person name="Borneman A.R."/>
        </authorList>
    </citation>
    <scope>NUCLEOTIDE SEQUENCE [LARGE SCALE GENOMIC DNA]</scope>
    <source>
        <strain evidence="4">cv. Chardonnay</strain>
        <tissue evidence="3">Leaf</tissue>
    </source>
</reference>
<dbReference type="PANTHER" id="PTHR12210">
    <property type="entry name" value="DULLARD PROTEIN PHOSPHATASE"/>
    <property type="match status" value="1"/>
</dbReference>
<comment type="subcellular location">
    <subcellularLocation>
        <location evidence="1">Mitochondrion inner membrane</location>
        <topology evidence="1">Single-pass membrane protein</topology>
    </subcellularLocation>
</comment>
<sequence length="159" mass="19012">MHNGSPNIYFDFPIQCYTHLQNRFWSPRLSFIERIFNFVVNHRKYREHVKDLSCLSKDLRRIVIVDNNPFSFLLQPLNGIPCVPFSAEQPNDKQHLLTMFRLYFDLLLLYHMAFIALEVLLPLLKHLSLQKDVRPVLYERFHMPDWFQMHGIPASNLTI</sequence>
<name>A0A438HKG6_VITVI</name>
<dbReference type="InterPro" id="IPR023214">
    <property type="entry name" value="HAD_sf"/>
</dbReference>
<evidence type="ECO:0000259" key="2">
    <source>
        <dbReference type="PROSITE" id="PS50969"/>
    </source>
</evidence>
<dbReference type="PROSITE" id="PS50969">
    <property type="entry name" value="FCP1"/>
    <property type="match status" value="1"/>
</dbReference>
<gene>
    <name evidence="3" type="ORF">CK203_039504</name>
</gene>
<dbReference type="GO" id="GO:0015031">
    <property type="term" value="P:protein transport"/>
    <property type="evidence" value="ECO:0007669"/>
    <property type="project" value="UniProtKB-KW"/>
</dbReference>
<dbReference type="EMBL" id="QGNW01000209">
    <property type="protein sequence ID" value="RVW84963.1"/>
    <property type="molecule type" value="Genomic_DNA"/>
</dbReference>
<dbReference type="InterPro" id="IPR036412">
    <property type="entry name" value="HAD-like_sf"/>
</dbReference>
<protein>
    <recommendedName>
        <fullName evidence="1">Mitochondrial import inner membrane translocase subunit TIM50</fullName>
    </recommendedName>
</protein>
<dbReference type="GO" id="GO:0005744">
    <property type="term" value="C:TIM23 mitochondrial import inner membrane translocase complex"/>
    <property type="evidence" value="ECO:0007669"/>
    <property type="project" value="UniProtKB-UniRule"/>
</dbReference>
<accession>A0A438HKG6</accession>
<keyword evidence="1" id="KW-0472">Membrane</keyword>
<keyword evidence="1" id="KW-0812">Transmembrane</keyword>
<evidence type="ECO:0000313" key="3">
    <source>
        <dbReference type="EMBL" id="RVW84963.1"/>
    </source>
</evidence>
<feature type="transmembrane region" description="Helical" evidence="1">
    <location>
        <begin position="102"/>
        <end position="124"/>
    </location>
</feature>
<keyword evidence="1" id="KW-0809">Transit peptide</keyword>
<comment type="similarity">
    <text evidence="1">Belongs to the TIM50 family.</text>
</comment>
<comment type="subunit">
    <text evidence="1">Component of the TIM23 complex.</text>
</comment>
<dbReference type="AlphaFoldDB" id="A0A438HKG6"/>
<dbReference type="SMART" id="SM00577">
    <property type="entry name" value="CPDc"/>
    <property type="match status" value="1"/>
</dbReference>
<keyword evidence="1" id="KW-0813">Transport</keyword>
<dbReference type="Pfam" id="PF03031">
    <property type="entry name" value="NIF"/>
    <property type="match status" value="1"/>
</dbReference>
<keyword evidence="1" id="KW-1133">Transmembrane helix</keyword>
<organism evidence="3 4">
    <name type="scientific">Vitis vinifera</name>
    <name type="common">Grape</name>
    <dbReference type="NCBI Taxonomy" id="29760"/>
    <lineage>
        <taxon>Eukaryota</taxon>
        <taxon>Viridiplantae</taxon>
        <taxon>Streptophyta</taxon>
        <taxon>Embryophyta</taxon>
        <taxon>Tracheophyta</taxon>
        <taxon>Spermatophyta</taxon>
        <taxon>Magnoliopsida</taxon>
        <taxon>eudicotyledons</taxon>
        <taxon>Gunneridae</taxon>
        <taxon>Pentapetalae</taxon>
        <taxon>rosids</taxon>
        <taxon>Vitales</taxon>
        <taxon>Vitaceae</taxon>
        <taxon>Viteae</taxon>
        <taxon>Vitis</taxon>
    </lineage>
</organism>
<evidence type="ECO:0000256" key="1">
    <source>
        <dbReference type="RuleBase" id="RU365079"/>
    </source>
</evidence>
<dbReference type="InterPro" id="IPR004274">
    <property type="entry name" value="FCP1_dom"/>
</dbReference>